<protein>
    <submittedName>
        <fullName evidence="2">Uncharacterized protein</fullName>
    </submittedName>
</protein>
<comment type="caution">
    <text evidence="2">The sequence shown here is derived from an EMBL/GenBank/DDBJ whole genome shotgun (WGS) entry which is preliminary data.</text>
</comment>
<gene>
    <name evidence="2" type="ORF">BCR44DRAFT_1296451</name>
</gene>
<dbReference type="AlphaFoldDB" id="A0A1Y2HZR2"/>
<sequence>MEPSRTRCQTRSTRFLQTRPATMDKVQPGSSASVVQAELKTTTTTTTTKIPALLARDPNSAPTCSKSLSTTCPRPLPTPRSAPLSPRLEACAHCDNACTADHGHVQIRWRQRAAPGRGAMFDFASRMDAITFWNSVRKSYVEQFLVHLTVPDVDMTFLAKPEIPSCWRRKDYLETTIQPTGKTQENSQTPDNRGLSSPETRSHSISRQPTAAANAATASGTGATPTGPGPTHTRSPSAAIDPPASSSGHSRRVSRNPTSSRWCPRTCNPRPPSTSTRPSN</sequence>
<accession>A0A1Y2HZR2</accession>
<feature type="compositionally biased region" description="Low complexity" evidence="1">
    <location>
        <begin position="209"/>
        <end position="247"/>
    </location>
</feature>
<name>A0A1Y2HZR2_9FUNG</name>
<evidence type="ECO:0000313" key="2">
    <source>
        <dbReference type="EMBL" id="ORZ38652.1"/>
    </source>
</evidence>
<feature type="region of interest" description="Disordered" evidence="1">
    <location>
        <begin position="177"/>
        <end position="280"/>
    </location>
</feature>
<reference evidence="2 3" key="1">
    <citation type="submission" date="2016-07" db="EMBL/GenBank/DDBJ databases">
        <title>Pervasive Adenine N6-methylation of Active Genes in Fungi.</title>
        <authorList>
            <consortium name="DOE Joint Genome Institute"/>
            <person name="Mondo S.J."/>
            <person name="Dannebaum R.O."/>
            <person name="Kuo R.C."/>
            <person name="Labutti K."/>
            <person name="Haridas S."/>
            <person name="Kuo A."/>
            <person name="Salamov A."/>
            <person name="Ahrendt S.R."/>
            <person name="Lipzen A."/>
            <person name="Sullivan W."/>
            <person name="Andreopoulos W.B."/>
            <person name="Clum A."/>
            <person name="Lindquist E."/>
            <person name="Daum C."/>
            <person name="Ramamoorthy G.K."/>
            <person name="Gryganskyi A."/>
            <person name="Culley D."/>
            <person name="Magnuson J.K."/>
            <person name="James T.Y."/>
            <person name="O'Malley M.A."/>
            <person name="Stajich J.E."/>
            <person name="Spatafora J.W."/>
            <person name="Visel A."/>
            <person name="Grigoriev I.V."/>
        </authorList>
    </citation>
    <scope>NUCLEOTIDE SEQUENCE [LARGE SCALE GENOMIC DNA]</scope>
    <source>
        <strain evidence="2 3">PL171</strain>
    </source>
</reference>
<feature type="compositionally biased region" description="Polar residues" evidence="1">
    <location>
        <begin position="177"/>
        <end position="208"/>
    </location>
</feature>
<dbReference type="EMBL" id="MCFL01000008">
    <property type="protein sequence ID" value="ORZ38652.1"/>
    <property type="molecule type" value="Genomic_DNA"/>
</dbReference>
<evidence type="ECO:0000313" key="3">
    <source>
        <dbReference type="Proteomes" id="UP000193411"/>
    </source>
</evidence>
<evidence type="ECO:0000256" key="1">
    <source>
        <dbReference type="SAM" id="MobiDB-lite"/>
    </source>
</evidence>
<feature type="compositionally biased region" description="Low complexity" evidence="1">
    <location>
        <begin position="263"/>
        <end position="280"/>
    </location>
</feature>
<dbReference type="Proteomes" id="UP000193411">
    <property type="component" value="Unassembled WGS sequence"/>
</dbReference>
<keyword evidence="3" id="KW-1185">Reference proteome</keyword>
<proteinExistence type="predicted"/>
<organism evidence="2 3">
    <name type="scientific">Catenaria anguillulae PL171</name>
    <dbReference type="NCBI Taxonomy" id="765915"/>
    <lineage>
        <taxon>Eukaryota</taxon>
        <taxon>Fungi</taxon>
        <taxon>Fungi incertae sedis</taxon>
        <taxon>Blastocladiomycota</taxon>
        <taxon>Blastocladiomycetes</taxon>
        <taxon>Blastocladiales</taxon>
        <taxon>Catenariaceae</taxon>
        <taxon>Catenaria</taxon>
    </lineage>
</organism>